<dbReference type="Pfam" id="PF00535">
    <property type="entry name" value="Glycos_transf_2"/>
    <property type="match status" value="1"/>
</dbReference>
<dbReference type="GO" id="GO:0016757">
    <property type="term" value="F:glycosyltransferase activity"/>
    <property type="evidence" value="ECO:0007669"/>
    <property type="project" value="UniProtKB-KW"/>
</dbReference>
<dbReference type="AlphaFoldDB" id="A0AAW5A101"/>
<dbReference type="Proteomes" id="UP000813876">
    <property type="component" value="Unassembled WGS sequence"/>
</dbReference>
<dbReference type="SUPFAM" id="SSF53448">
    <property type="entry name" value="Nucleotide-diphospho-sugar transferases"/>
    <property type="match status" value="1"/>
</dbReference>
<gene>
    <name evidence="6" type="ORF">GLP33_19975</name>
</gene>
<reference evidence="6" key="1">
    <citation type="submission" date="2019-11" db="EMBL/GenBank/DDBJ databases">
        <title>Comparative genomics of photobacteria reveal adaptation to distinct habitats.</title>
        <authorList>
            <person name="Fuertes-Perez S."/>
            <person name="Hilgarth M."/>
            <person name="Vogel R.F."/>
        </authorList>
    </citation>
    <scope>NUCLEOTIDE SEQUENCE</scope>
    <source>
        <strain evidence="6">TMW2.2145</strain>
    </source>
</reference>
<dbReference type="InterPro" id="IPR029044">
    <property type="entry name" value="Nucleotide-diphossugar_trans"/>
</dbReference>
<accession>A0AAW5A101</accession>
<feature type="transmembrane region" description="Helical" evidence="4">
    <location>
        <begin position="6"/>
        <end position="27"/>
    </location>
</feature>
<comment type="similarity">
    <text evidence="1">Belongs to the glycosyltransferase 2 family.</text>
</comment>
<dbReference type="EMBL" id="WMCP01000039">
    <property type="protein sequence ID" value="MCF2303996.1"/>
    <property type="molecule type" value="Genomic_DNA"/>
</dbReference>
<evidence type="ECO:0000313" key="7">
    <source>
        <dbReference type="Proteomes" id="UP000813876"/>
    </source>
</evidence>
<keyword evidence="4" id="KW-0812">Transmembrane</keyword>
<dbReference type="PANTHER" id="PTHR43630">
    <property type="entry name" value="POLY-BETA-1,6-N-ACETYL-D-GLUCOSAMINE SYNTHASE"/>
    <property type="match status" value="1"/>
</dbReference>
<dbReference type="PANTHER" id="PTHR43630:SF1">
    <property type="entry name" value="POLY-BETA-1,6-N-ACETYL-D-GLUCOSAMINE SYNTHASE"/>
    <property type="match status" value="1"/>
</dbReference>
<feature type="transmembrane region" description="Helical" evidence="4">
    <location>
        <begin position="279"/>
        <end position="300"/>
    </location>
</feature>
<evidence type="ECO:0000313" key="6">
    <source>
        <dbReference type="EMBL" id="MCF2303996.1"/>
    </source>
</evidence>
<dbReference type="Gene3D" id="3.90.550.10">
    <property type="entry name" value="Spore Coat Polysaccharide Biosynthesis Protein SpsA, Chain A"/>
    <property type="match status" value="1"/>
</dbReference>
<dbReference type="RefSeq" id="WP_232581724.1">
    <property type="nucleotide sequence ID" value="NZ_WMCP01000039.1"/>
</dbReference>
<feature type="transmembrane region" description="Helical" evidence="4">
    <location>
        <begin position="312"/>
        <end position="339"/>
    </location>
</feature>
<evidence type="ECO:0000256" key="3">
    <source>
        <dbReference type="ARBA" id="ARBA00022679"/>
    </source>
</evidence>
<keyword evidence="4" id="KW-1133">Transmembrane helix</keyword>
<sequence length="394" mass="45139">MFYFIELTLIVISSITLFTTIVLFVFYKYGKEKEKEKENLNLLSSVSIFVPYYNEEADILLRTLSYIENQTYPLLLEVLIIDDGSTNNSTKVIEQWLKAPRNQKYLLIKKKNNNGRKGFALDYALNLNIATGDTYVIVDSDTFIEPNGIKALVSKLWSDDRYAAVCGYITPSNYKDNFIGLLQHYEHISFYGAIRAAQDKLGCVPVLAGAFVAHRASVVKDLGGWSEWLVEDIAWCWKAISNGYKTGYAPKAKASTQCPTDSKSLFNQRRRWARGRVEAYVVAWETHWFAGFCSTPWFVITALQYIFPSSMILLGVMVIFHIWIPLLLGGINMIFYLMLVHLYIKENNLQQELTTSQILKAPLFSLVLESITWLPNLLGYMDEILGKKKTWLTR</sequence>
<proteinExistence type="inferred from homology"/>
<feature type="domain" description="Glycosyltransferase 2-like" evidence="5">
    <location>
        <begin position="47"/>
        <end position="222"/>
    </location>
</feature>
<keyword evidence="3" id="KW-0808">Transferase</keyword>
<keyword evidence="4" id="KW-0472">Membrane</keyword>
<comment type="caution">
    <text evidence="6">The sequence shown here is derived from an EMBL/GenBank/DDBJ whole genome shotgun (WGS) entry which is preliminary data.</text>
</comment>
<dbReference type="InterPro" id="IPR001173">
    <property type="entry name" value="Glyco_trans_2-like"/>
</dbReference>
<organism evidence="6 7">
    <name type="scientific">Photobacterium phosphoreum</name>
    <dbReference type="NCBI Taxonomy" id="659"/>
    <lineage>
        <taxon>Bacteria</taxon>
        <taxon>Pseudomonadati</taxon>
        <taxon>Pseudomonadota</taxon>
        <taxon>Gammaproteobacteria</taxon>
        <taxon>Vibrionales</taxon>
        <taxon>Vibrionaceae</taxon>
        <taxon>Photobacterium</taxon>
    </lineage>
</organism>
<evidence type="ECO:0000256" key="4">
    <source>
        <dbReference type="SAM" id="Phobius"/>
    </source>
</evidence>
<evidence type="ECO:0000259" key="5">
    <source>
        <dbReference type="Pfam" id="PF00535"/>
    </source>
</evidence>
<evidence type="ECO:0000256" key="2">
    <source>
        <dbReference type="ARBA" id="ARBA00022676"/>
    </source>
</evidence>
<evidence type="ECO:0000256" key="1">
    <source>
        <dbReference type="ARBA" id="ARBA00006739"/>
    </source>
</evidence>
<dbReference type="CDD" id="cd06423">
    <property type="entry name" value="CESA_like"/>
    <property type="match status" value="1"/>
</dbReference>
<protein>
    <submittedName>
        <fullName evidence="6">Glycosyltransferase</fullName>
    </submittedName>
</protein>
<keyword evidence="2" id="KW-0328">Glycosyltransferase</keyword>
<name>A0AAW5A101_PHOPO</name>